<evidence type="ECO:0000313" key="2">
    <source>
        <dbReference type="Proteomes" id="UP000249910"/>
    </source>
</evidence>
<dbReference type="Proteomes" id="UP000249910">
    <property type="component" value="Chromosome"/>
</dbReference>
<proteinExistence type="predicted"/>
<name>A0ABM6LXS5_9GAMM</name>
<dbReference type="RefSeq" id="WP_088771811.1">
    <property type="nucleotide sequence ID" value="NZ_AP023082.1"/>
</dbReference>
<organism evidence="1 2">
    <name type="scientific">Francisella halioticida</name>
    <dbReference type="NCBI Taxonomy" id="549298"/>
    <lineage>
        <taxon>Bacteria</taxon>
        <taxon>Pseudomonadati</taxon>
        <taxon>Pseudomonadota</taxon>
        <taxon>Gammaproteobacteria</taxon>
        <taxon>Thiotrichales</taxon>
        <taxon>Francisellaceae</taxon>
        <taxon>Francisella</taxon>
    </lineage>
</organism>
<protein>
    <submittedName>
        <fullName evidence="1">Uncharacterized protein</fullName>
    </submittedName>
</protein>
<sequence>MKNKLNNSDKIPMRKPEVVMNIKRLGSMHQSRLSFARRLVRRMFKHNWKVSITTWNLSPEGFGSAIYRLDTKNGSYHLVIFSNKIRDDERNDRVIAEKWDVTFALVQGEVDDNLYKDLYNNVPKQEYGRNSNKILVLARANKSLRIFDHILQKLQSGEQPNPELLSEVGYILRTTAVYGNGKFGISDFKLLENNPDFNLTFSAQMFSVYLLRQFSLDWVHFISKEQARESAVTIDKEFQRYIGVGNATGLGMAPYLINHPCVIDQWLSERELALTLISNLDITIERKNKVISLIRKALQYLSEVVTIDEQQNNINAQAVKDIDTIIPILENIKHNSIQWGSVLKDLEFFEYESQEILISCLLEVYPEHSDPHALNMKSVDQTLELTPSITIAETLKILENRYAWAINTDFTKLENSYWFWYISEDKEEPRLGVRGKDLGEDKELPLDIARQVSNLYKAISSEHPETKLVQFLIDNPPYSPIARRVCTMGNRLMGDIQMNILAKDMLPIDLLRCKLSFLGATKFDPRSDRWVRVTFFQGAPLLNEINDDNWLFPLCPNLH</sequence>
<dbReference type="EMBL" id="CP022132">
    <property type="protein sequence ID" value="ASG67260.1"/>
    <property type="molecule type" value="Genomic_DNA"/>
</dbReference>
<evidence type="ECO:0000313" key="1">
    <source>
        <dbReference type="EMBL" id="ASG67260.1"/>
    </source>
</evidence>
<accession>A0ABM6LXS5</accession>
<reference evidence="1 2" key="1">
    <citation type="submission" date="2017-06" db="EMBL/GenBank/DDBJ databases">
        <title>Complete genome of Francisella halioticida.</title>
        <authorList>
            <person name="Sjodin A."/>
        </authorList>
    </citation>
    <scope>NUCLEOTIDE SEQUENCE [LARGE SCALE GENOMIC DNA]</scope>
    <source>
        <strain evidence="1 2">DSM 23729</strain>
    </source>
</reference>
<keyword evidence="2" id="KW-1185">Reference proteome</keyword>
<gene>
    <name evidence="1" type="ORF">CDV26_01630</name>
</gene>